<dbReference type="InterPro" id="IPR001173">
    <property type="entry name" value="Glyco_trans_2-like"/>
</dbReference>
<dbReference type="PANTHER" id="PTHR22916:SF3">
    <property type="entry name" value="UDP-GLCNAC:BETAGAL BETA-1,3-N-ACETYLGLUCOSAMINYLTRANSFERASE-LIKE PROTEIN 1"/>
    <property type="match status" value="1"/>
</dbReference>
<dbReference type="RefSeq" id="WP_173415117.1">
    <property type="nucleotide sequence ID" value="NZ_CP054139.1"/>
</dbReference>
<dbReference type="Proteomes" id="UP000505355">
    <property type="component" value="Chromosome"/>
</dbReference>
<proteinExistence type="predicted"/>
<evidence type="ECO:0000313" key="3">
    <source>
        <dbReference type="Proteomes" id="UP000505355"/>
    </source>
</evidence>
<evidence type="ECO:0000313" key="2">
    <source>
        <dbReference type="EMBL" id="QKJ30442.1"/>
    </source>
</evidence>
<dbReference type="EMBL" id="CP054139">
    <property type="protein sequence ID" value="QKJ30442.1"/>
    <property type="molecule type" value="Genomic_DNA"/>
</dbReference>
<dbReference type="AlphaFoldDB" id="A0A7D4UKC8"/>
<dbReference type="CDD" id="cd00761">
    <property type="entry name" value="Glyco_tranf_GTA_type"/>
    <property type="match status" value="1"/>
</dbReference>
<protein>
    <submittedName>
        <fullName evidence="2">Glycosyltransferase family 2 protein</fullName>
    </submittedName>
</protein>
<sequence>MDRDIFGRESLMDTPLVSIIIPLYNAEQYIAEAIRSALDQTWPNKEIIIVDDGSTDRSVDIIQKFDNEIIKIYKQRNSGAAAARNFGLKQSVGQYIQFLDADDIISPDKIESQMALIGNSNHYLGLCGTVHFHDGTDHLSYPLEHEWVSAGTDDPADFLIKLYSGKLYGPQYGGMIQPNAWLTPRLLIDKAGLWNPMRSPDDDGEFFCRMVLASKGIRYTRKGINYYRKFTSSNSLSAQKHYDAIKAVWQSNLLKAQHLLSATTDERAKPAIARLFLEYAFSFYPYYKSLYKEAQENAWLLAPNMKFNPYHHGLNKKMAEIIGWKSVKYMQYIKHKFKL</sequence>
<dbReference type="PANTHER" id="PTHR22916">
    <property type="entry name" value="GLYCOSYLTRANSFERASE"/>
    <property type="match status" value="1"/>
</dbReference>
<dbReference type="SUPFAM" id="SSF53448">
    <property type="entry name" value="Nucleotide-diphospho-sugar transferases"/>
    <property type="match status" value="1"/>
</dbReference>
<organism evidence="2 3">
    <name type="scientific">Mucilaginibacter mali</name>
    <dbReference type="NCBI Taxonomy" id="2740462"/>
    <lineage>
        <taxon>Bacteria</taxon>
        <taxon>Pseudomonadati</taxon>
        <taxon>Bacteroidota</taxon>
        <taxon>Sphingobacteriia</taxon>
        <taxon>Sphingobacteriales</taxon>
        <taxon>Sphingobacteriaceae</taxon>
        <taxon>Mucilaginibacter</taxon>
    </lineage>
</organism>
<feature type="domain" description="Glycosyltransferase 2-like" evidence="1">
    <location>
        <begin position="18"/>
        <end position="144"/>
    </location>
</feature>
<dbReference type="InterPro" id="IPR029044">
    <property type="entry name" value="Nucleotide-diphossugar_trans"/>
</dbReference>
<dbReference type="GO" id="GO:0016758">
    <property type="term" value="F:hexosyltransferase activity"/>
    <property type="evidence" value="ECO:0007669"/>
    <property type="project" value="UniProtKB-ARBA"/>
</dbReference>
<reference evidence="2 3" key="1">
    <citation type="submission" date="2020-05" db="EMBL/GenBank/DDBJ databases">
        <title>Mucilaginibacter mali sp. nov.</title>
        <authorList>
            <person name="Kim H.S."/>
            <person name="Lee K.C."/>
            <person name="Suh M.K."/>
            <person name="Kim J.-S."/>
            <person name="Han K.-I."/>
            <person name="Eom M.K."/>
            <person name="Shin Y.K."/>
            <person name="Lee J.-S."/>
        </authorList>
    </citation>
    <scope>NUCLEOTIDE SEQUENCE [LARGE SCALE GENOMIC DNA]</scope>
    <source>
        <strain evidence="2 3">G2-14</strain>
    </source>
</reference>
<accession>A0A7D4UKC8</accession>
<dbReference type="Pfam" id="PF00535">
    <property type="entry name" value="Glycos_transf_2"/>
    <property type="match status" value="1"/>
</dbReference>
<evidence type="ECO:0000259" key="1">
    <source>
        <dbReference type="Pfam" id="PF00535"/>
    </source>
</evidence>
<dbReference type="KEGG" id="mmab:HQ865_11970"/>
<keyword evidence="2" id="KW-0808">Transferase</keyword>
<gene>
    <name evidence="2" type="ORF">HQ865_11970</name>
</gene>
<dbReference type="Gene3D" id="3.90.550.10">
    <property type="entry name" value="Spore Coat Polysaccharide Biosynthesis Protein SpsA, Chain A"/>
    <property type="match status" value="1"/>
</dbReference>
<keyword evidence="3" id="KW-1185">Reference proteome</keyword>
<name>A0A7D4UKC8_9SPHI</name>